<sequence>MKPVIVMTQTNEVHSHLVDIIHKPFIQLKQLHFNEKLLDHSYDWLIFSSKNAVKYFYPYLKNVKVKKVAVIGDKTAQYCNELGISVDFVPRDFSQEGFLDEFKISEQHLLLPSSEKARPKLVQQLSKYNEVVKIDLYRPVPNFKNISQVKSLVRKHQIDAVTFSSSSAVEFYFKEDNVPEFDHYFAIGKQTARTILKFNTSVKVANKQTLDSLIDKIIESREQNEI</sequence>
<evidence type="ECO:0000256" key="2">
    <source>
        <dbReference type="ARBA" id="ARBA00008133"/>
    </source>
</evidence>
<dbReference type="PATRIC" id="fig|176280.10.peg.1313"/>
<comment type="function">
    <text evidence="6 9">Catalyzes cyclization of the linear tetrapyrrole, hydroxymethylbilane, to the macrocyclic uroporphyrinogen III.</text>
</comment>
<evidence type="ECO:0000256" key="1">
    <source>
        <dbReference type="ARBA" id="ARBA00004772"/>
    </source>
</evidence>
<dbReference type="GO" id="GO:0004852">
    <property type="term" value="F:uroporphyrinogen-III synthase activity"/>
    <property type="evidence" value="ECO:0007669"/>
    <property type="project" value="UniProtKB-UniRule"/>
</dbReference>
<protein>
    <recommendedName>
        <fullName evidence="7 9">Uroporphyrinogen-III synthase</fullName>
        <ecNumber evidence="3 9">4.2.1.75</ecNumber>
    </recommendedName>
</protein>
<dbReference type="Proteomes" id="UP000001411">
    <property type="component" value="Chromosome"/>
</dbReference>
<dbReference type="InterPro" id="IPR003754">
    <property type="entry name" value="4pyrrol_synth_uPrphyn_synth"/>
</dbReference>
<evidence type="ECO:0000256" key="7">
    <source>
        <dbReference type="ARBA" id="ARBA00040167"/>
    </source>
</evidence>
<evidence type="ECO:0000256" key="4">
    <source>
        <dbReference type="ARBA" id="ARBA00023239"/>
    </source>
</evidence>
<dbReference type="PANTHER" id="PTHR38042:SF1">
    <property type="entry name" value="UROPORPHYRINOGEN-III SYNTHASE, CHLOROPLASTIC"/>
    <property type="match status" value="1"/>
</dbReference>
<dbReference type="PANTHER" id="PTHR38042">
    <property type="entry name" value="UROPORPHYRINOGEN-III SYNTHASE, CHLOROPLASTIC"/>
    <property type="match status" value="1"/>
</dbReference>
<name>A0A0H2VGN5_STAES</name>
<proteinExistence type="inferred from homology"/>
<dbReference type="HOGENOM" id="CLU_011276_9_5_9"/>
<reference evidence="11 12" key="1">
    <citation type="journal article" date="2003" name="Mol. Microbiol.">
        <title>Genome-based analysis of virulence genes in a non-biofilm-forming Staphylococcus epidermidis strain (ATCC 12228).</title>
        <authorList>
            <person name="Zhang Y.Q."/>
            <person name="Ren S.X."/>
            <person name="Li H.L."/>
            <person name="Wang Y.X."/>
            <person name="Fu G."/>
            <person name="Yang J."/>
            <person name="Qin Z.Q."/>
            <person name="Miao Y.G."/>
            <person name="Wang W.Y."/>
            <person name="Chen R.S."/>
            <person name="Shen Y."/>
            <person name="Chen Z."/>
            <person name="Yuan Z.H."/>
            <person name="Zhao G.P."/>
            <person name="Qu D."/>
            <person name="Danchin A."/>
            <person name="Wen Y.M."/>
        </authorList>
    </citation>
    <scope>NUCLEOTIDE SEQUENCE [LARGE SCALE GENOMIC DNA]</scope>
    <source>
        <strain evidence="12">ATCC 12228 / FDA PCI 1200</strain>
    </source>
</reference>
<evidence type="ECO:0000256" key="3">
    <source>
        <dbReference type="ARBA" id="ARBA00013109"/>
    </source>
</evidence>
<dbReference type="EMBL" id="AE015929">
    <property type="protein sequence ID" value="AAO04943.1"/>
    <property type="molecule type" value="Genomic_DNA"/>
</dbReference>
<evidence type="ECO:0000313" key="11">
    <source>
        <dbReference type="EMBL" id="AAO04943.1"/>
    </source>
</evidence>
<gene>
    <name evidence="11" type="ordered locus">SE_1344</name>
</gene>
<evidence type="ECO:0000313" key="12">
    <source>
        <dbReference type="Proteomes" id="UP000001411"/>
    </source>
</evidence>
<organism evidence="11 12">
    <name type="scientific">Staphylococcus epidermidis (strain ATCC 12228 / FDA PCI 1200)</name>
    <dbReference type="NCBI Taxonomy" id="176280"/>
    <lineage>
        <taxon>Bacteria</taxon>
        <taxon>Bacillati</taxon>
        <taxon>Bacillota</taxon>
        <taxon>Bacilli</taxon>
        <taxon>Bacillales</taxon>
        <taxon>Staphylococcaceae</taxon>
        <taxon>Staphylococcus</taxon>
    </lineage>
</organism>
<comment type="similarity">
    <text evidence="2 9">Belongs to the uroporphyrinogen-III synthase family.</text>
</comment>
<dbReference type="GO" id="GO:0006782">
    <property type="term" value="P:protoporphyrinogen IX biosynthetic process"/>
    <property type="evidence" value="ECO:0007669"/>
    <property type="project" value="UniProtKB-UniRule"/>
</dbReference>
<feature type="domain" description="Tetrapyrrole biosynthesis uroporphyrinogen III synthase" evidence="10">
    <location>
        <begin position="20"/>
        <end position="214"/>
    </location>
</feature>
<dbReference type="OrthoDB" id="9815856at2"/>
<dbReference type="UniPathway" id="UPA00251">
    <property type="reaction ID" value="UER00320"/>
</dbReference>
<dbReference type="SUPFAM" id="SSF69618">
    <property type="entry name" value="HemD-like"/>
    <property type="match status" value="1"/>
</dbReference>
<dbReference type="eggNOG" id="COG1587">
    <property type="taxonomic scope" value="Bacteria"/>
</dbReference>
<accession>A0A0H2VGN5</accession>
<comment type="catalytic activity">
    <reaction evidence="8 9">
        <text>hydroxymethylbilane = uroporphyrinogen III + H2O</text>
        <dbReference type="Rhea" id="RHEA:18965"/>
        <dbReference type="ChEBI" id="CHEBI:15377"/>
        <dbReference type="ChEBI" id="CHEBI:57308"/>
        <dbReference type="ChEBI" id="CHEBI:57845"/>
        <dbReference type="EC" id="4.2.1.75"/>
    </reaction>
</comment>
<dbReference type="CDD" id="cd06578">
    <property type="entry name" value="HemD"/>
    <property type="match status" value="1"/>
</dbReference>
<comment type="pathway">
    <text evidence="1 9">Porphyrin-containing compound metabolism; protoporphyrin-IX biosynthesis; coproporphyrinogen-III from 5-aminolevulinate: step 3/4.</text>
</comment>
<dbReference type="GO" id="GO:0006780">
    <property type="term" value="P:uroporphyrinogen III biosynthetic process"/>
    <property type="evidence" value="ECO:0007669"/>
    <property type="project" value="UniProtKB-UniRule"/>
</dbReference>
<evidence type="ECO:0000259" key="10">
    <source>
        <dbReference type="Pfam" id="PF02602"/>
    </source>
</evidence>
<dbReference type="Gene3D" id="3.40.50.10090">
    <property type="match status" value="2"/>
</dbReference>
<dbReference type="InterPro" id="IPR039793">
    <property type="entry name" value="UROS/Hem4"/>
</dbReference>
<dbReference type="RefSeq" id="WP_001832668.1">
    <property type="nucleotide sequence ID" value="NC_004461.1"/>
</dbReference>
<dbReference type="EC" id="4.2.1.75" evidence="3 9"/>
<evidence type="ECO:0000256" key="6">
    <source>
        <dbReference type="ARBA" id="ARBA00037589"/>
    </source>
</evidence>
<keyword evidence="4 9" id="KW-0456">Lyase</keyword>
<evidence type="ECO:0000256" key="5">
    <source>
        <dbReference type="ARBA" id="ARBA00023244"/>
    </source>
</evidence>
<evidence type="ECO:0000256" key="9">
    <source>
        <dbReference type="RuleBase" id="RU366031"/>
    </source>
</evidence>
<dbReference type="GeneID" id="50018541"/>
<dbReference type="InterPro" id="IPR036108">
    <property type="entry name" value="4pyrrol_syn_uPrphyn_synt_sf"/>
</dbReference>
<keyword evidence="5 9" id="KW-0627">Porphyrin biosynthesis</keyword>
<evidence type="ECO:0000256" key="8">
    <source>
        <dbReference type="ARBA" id="ARBA00048617"/>
    </source>
</evidence>
<dbReference type="AlphaFoldDB" id="A0A0H2VGN5"/>
<dbReference type="KEGG" id="sep:SE_1344"/>
<dbReference type="Pfam" id="PF02602">
    <property type="entry name" value="HEM4"/>
    <property type="match status" value="1"/>
</dbReference>